<comment type="subcellular location">
    <subcellularLocation>
        <location evidence="1">Cytoplasm</location>
    </subcellularLocation>
</comment>
<keyword evidence="3" id="KW-0963">Cytoplasm</keyword>
<name>A0A410QC77_9FIRM</name>
<dbReference type="GO" id="GO:0005524">
    <property type="term" value="F:ATP binding"/>
    <property type="evidence" value="ECO:0007669"/>
    <property type="project" value="UniProtKB-KW"/>
</dbReference>
<reference evidence="16" key="1">
    <citation type="submission" date="2019-01" db="EMBL/GenBank/DDBJ databases">
        <title>Draft genomes of a novel of Sporanaerobacter strains.</title>
        <authorList>
            <person name="Ma S."/>
        </authorList>
    </citation>
    <scope>NUCLEOTIDE SEQUENCE [LARGE SCALE GENOMIC DNA]</scope>
    <source>
        <strain evidence="16">NJN-17</strain>
    </source>
</reference>
<dbReference type="NCBIfam" id="TIGR02546">
    <property type="entry name" value="III_secr_ATP"/>
    <property type="match status" value="1"/>
</dbReference>
<dbReference type="GO" id="GO:0030257">
    <property type="term" value="C:type III protein secretion system complex"/>
    <property type="evidence" value="ECO:0007669"/>
    <property type="project" value="InterPro"/>
</dbReference>
<dbReference type="PROSITE" id="PS00152">
    <property type="entry name" value="ATPASE_ALPHA_BETA"/>
    <property type="match status" value="1"/>
</dbReference>
<keyword evidence="5" id="KW-0067">ATP-binding</keyword>
<dbReference type="EMBL" id="CP035282">
    <property type="protein sequence ID" value="QAT61606.1"/>
    <property type="molecule type" value="Genomic_DNA"/>
</dbReference>
<keyword evidence="15" id="KW-0969">Cilium</keyword>
<protein>
    <recommendedName>
        <fullName evidence="12">Type 3 secretion system ATPase</fullName>
        <ecNumber evidence="11">7.4.2.8</ecNumber>
    </recommendedName>
</protein>
<dbReference type="CDD" id="cd18117">
    <property type="entry name" value="ATP-synt_flagellum-secretory_path_III_N"/>
    <property type="match status" value="1"/>
</dbReference>
<dbReference type="InterPro" id="IPR020003">
    <property type="entry name" value="ATPase_a/bsu_AS"/>
</dbReference>
<gene>
    <name evidence="15" type="primary">fliI</name>
    <name evidence="15" type="ORF">EQM13_08425</name>
</gene>
<dbReference type="InterPro" id="IPR022425">
    <property type="entry name" value="FliI_clade2"/>
</dbReference>
<dbReference type="GO" id="GO:0071973">
    <property type="term" value="P:bacterial-type flagellum-dependent cell motility"/>
    <property type="evidence" value="ECO:0007669"/>
    <property type="project" value="InterPro"/>
</dbReference>
<dbReference type="InterPro" id="IPR040627">
    <property type="entry name" value="T3SS_ATPase_C"/>
</dbReference>
<dbReference type="GO" id="GO:0030254">
    <property type="term" value="P:protein secretion by the type III secretion system"/>
    <property type="evidence" value="ECO:0007669"/>
    <property type="project" value="InterPro"/>
</dbReference>
<dbReference type="AlphaFoldDB" id="A0A410QC77"/>
<organism evidence="15 16">
    <name type="scientific">Acidilutibacter cellobiosedens</name>
    <dbReference type="NCBI Taxonomy" id="2507161"/>
    <lineage>
        <taxon>Bacteria</taxon>
        <taxon>Bacillati</taxon>
        <taxon>Bacillota</taxon>
        <taxon>Tissierellia</taxon>
        <taxon>Tissierellales</taxon>
        <taxon>Acidilutibacteraceae</taxon>
        <taxon>Acidilutibacter</taxon>
    </lineage>
</organism>
<evidence type="ECO:0000256" key="4">
    <source>
        <dbReference type="ARBA" id="ARBA00022741"/>
    </source>
</evidence>
<dbReference type="GO" id="GO:0005737">
    <property type="term" value="C:cytoplasm"/>
    <property type="evidence" value="ECO:0007669"/>
    <property type="project" value="UniProtKB-SubCell"/>
</dbReference>
<dbReference type="Pfam" id="PF00006">
    <property type="entry name" value="ATP-synt_ab"/>
    <property type="match status" value="1"/>
</dbReference>
<evidence type="ECO:0000256" key="12">
    <source>
        <dbReference type="ARBA" id="ARBA00024442"/>
    </source>
</evidence>
<keyword evidence="16" id="KW-1185">Reference proteome</keyword>
<dbReference type="KEGG" id="spoa:EQM13_08425"/>
<dbReference type="EC" id="7.4.2.8" evidence="11"/>
<keyword evidence="15" id="KW-0282">Flagellum</keyword>
<evidence type="ECO:0000256" key="10">
    <source>
        <dbReference type="ARBA" id="ARBA00024342"/>
    </source>
</evidence>
<dbReference type="GO" id="GO:0044780">
    <property type="term" value="P:bacterial-type flagellum assembly"/>
    <property type="evidence" value="ECO:0007669"/>
    <property type="project" value="InterPro"/>
</dbReference>
<dbReference type="GO" id="GO:0046933">
    <property type="term" value="F:proton-transporting ATP synthase activity, rotational mechanism"/>
    <property type="evidence" value="ECO:0007669"/>
    <property type="project" value="TreeGrafter"/>
</dbReference>
<dbReference type="NCBIfam" id="TIGR03497">
    <property type="entry name" value="FliI_clade2"/>
    <property type="match status" value="1"/>
</dbReference>
<dbReference type="InterPro" id="IPR005714">
    <property type="entry name" value="ATPase_T3SS_FliI/YscN"/>
</dbReference>
<evidence type="ECO:0000313" key="15">
    <source>
        <dbReference type="EMBL" id="QAT61606.1"/>
    </source>
</evidence>
<dbReference type="GO" id="GO:0008564">
    <property type="term" value="F:protein-exporting ATPase activity"/>
    <property type="evidence" value="ECO:0007669"/>
    <property type="project" value="UniProtKB-EC"/>
</dbReference>
<keyword evidence="6" id="KW-0653">Protein transport</keyword>
<dbReference type="PANTHER" id="PTHR15184">
    <property type="entry name" value="ATP SYNTHASE"/>
    <property type="match status" value="1"/>
</dbReference>
<keyword evidence="9" id="KW-0406">Ion transport</keyword>
<evidence type="ECO:0000259" key="14">
    <source>
        <dbReference type="SMART" id="SM00382"/>
    </source>
</evidence>
<dbReference type="Gene3D" id="3.40.50.12240">
    <property type="match status" value="1"/>
</dbReference>
<evidence type="ECO:0000256" key="8">
    <source>
        <dbReference type="ARBA" id="ARBA00023026"/>
    </source>
</evidence>
<evidence type="ECO:0000256" key="6">
    <source>
        <dbReference type="ARBA" id="ARBA00022927"/>
    </source>
</evidence>
<comment type="catalytic activity">
    <reaction evidence="13">
        <text>ATP + H2O + cellular proteinSide 1 = ADP + phosphate + cellular proteinSide 2.</text>
        <dbReference type="EC" id="7.4.2.8"/>
    </reaction>
</comment>
<dbReference type="GO" id="GO:0016887">
    <property type="term" value="F:ATP hydrolysis activity"/>
    <property type="evidence" value="ECO:0007669"/>
    <property type="project" value="InterPro"/>
</dbReference>
<dbReference type="InterPro" id="IPR003593">
    <property type="entry name" value="AAA+_ATPase"/>
</dbReference>
<dbReference type="GO" id="GO:0046961">
    <property type="term" value="F:proton-transporting ATPase activity, rotational mechanism"/>
    <property type="evidence" value="ECO:0007669"/>
    <property type="project" value="InterPro"/>
</dbReference>
<dbReference type="Pfam" id="PF18269">
    <property type="entry name" value="T3SS_ATPase_C"/>
    <property type="match status" value="1"/>
</dbReference>
<dbReference type="Proteomes" id="UP000287969">
    <property type="component" value="Chromosome"/>
</dbReference>
<evidence type="ECO:0000256" key="5">
    <source>
        <dbReference type="ARBA" id="ARBA00022840"/>
    </source>
</evidence>
<evidence type="ECO:0000313" key="16">
    <source>
        <dbReference type="Proteomes" id="UP000287969"/>
    </source>
</evidence>
<dbReference type="CDD" id="cd01136">
    <property type="entry name" value="ATPase_flagellum-secretory_path_III"/>
    <property type="match status" value="1"/>
</dbReference>
<dbReference type="PANTHER" id="PTHR15184:SF9">
    <property type="entry name" value="SPI-1 TYPE 3 SECRETION SYSTEM ATPASE"/>
    <property type="match status" value="1"/>
</dbReference>
<dbReference type="Pfam" id="PF02874">
    <property type="entry name" value="ATP-synt_ab_N"/>
    <property type="match status" value="1"/>
</dbReference>
<keyword evidence="4" id="KW-0547">Nucleotide-binding</keyword>
<evidence type="ECO:0000256" key="2">
    <source>
        <dbReference type="ARBA" id="ARBA00022448"/>
    </source>
</evidence>
<evidence type="ECO:0000256" key="9">
    <source>
        <dbReference type="ARBA" id="ARBA00023065"/>
    </source>
</evidence>
<dbReference type="NCBIfam" id="TIGR01026">
    <property type="entry name" value="fliI_yscN"/>
    <property type="match status" value="1"/>
</dbReference>
<evidence type="ECO:0000256" key="13">
    <source>
        <dbReference type="ARBA" id="ARBA00034006"/>
    </source>
</evidence>
<dbReference type="OrthoDB" id="9803053at2"/>
<evidence type="ECO:0000256" key="7">
    <source>
        <dbReference type="ARBA" id="ARBA00022967"/>
    </source>
</evidence>
<dbReference type="FunFam" id="3.40.50.12240:FF:000002">
    <property type="entry name" value="Flagellum-specific ATP synthase FliI"/>
    <property type="match status" value="1"/>
</dbReference>
<dbReference type="RefSeq" id="WP_071138769.1">
    <property type="nucleotide sequence ID" value="NZ_CP035282.1"/>
</dbReference>
<accession>A0A410QC77</accession>
<keyword evidence="7" id="KW-1278">Translocase</keyword>
<dbReference type="InterPro" id="IPR004100">
    <property type="entry name" value="ATPase_F1/V1/A1_a/bsu_N"/>
</dbReference>
<sequence>MIDKVDIKKYIKAVEEKNFTKYSGNITKVTGLTIESTGPMVSMGELCYIYPHNQSTPVLAEVVGFKEDKILLMPLGMMEGIASGSTVVSSGNSLRVNVGDELVGRVIDGLGNPIDGKGPIKTLKYNSANSSPPNPLTRKVISEPLPLGVKAIDGLLTCGKGQRIGIFSGSGVGKSTLMGMISRNSTADINVIGLIGERGREVREFIEHDLKEEGLKKSVVVVSTSDQPALIRVKGAMVTTAIAEYFRDKGKNVMLLMDSLTRFAMAQREIGLATGEPPVTRGFTPSVFAVLPRLLERTGTSDKGTITGLYTVLVDGDDLNEPVTDAVRGILDGHIVLSRKLANQNHYPAIDILASISRVMPNIVDKEHMQGANEIKDVLATYKEAEDLINIGAYKRGSNKKIDIAIELIDDINNFLTQETLKNYTFSDVKEMILNISKRINELKHV</sequence>
<dbReference type="SMART" id="SM00382">
    <property type="entry name" value="AAA"/>
    <property type="match status" value="1"/>
</dbReference>
<keyword evidence="2" id="KW-0813">Transport</keyword>
<comment type="similarity">
    <text evidence="10">Belongs to the ATPase alpha/beta chains family. T3SS ATPase subfamily.</text>
</comment>
<dbReference type="InterPro" id="IPR027417">
    <property type="entry name" value="P-loop_NTPase"/>
</dbReference>
<dbReference type="InterPro" id="IPR000194">
    <property type="entry name" value="ATPase_F1/V1/A1_a/bsu_nucl-bd"/>
</dbReference>
<dbReference type="SUPFAM" id="SSF52540">
    <property type="entry name" value="P-loop containing nucleoside triphosphate hydrolases"/>
    <property type="match status" value="1"/>
</dbReference>
<feature type="domain" description="AAA+ ATPase" evidence="14">
    <location>
        <begin position="160"/>
        <end position="341"/>
    </location>
</feature>
<dbReference type="InterPro" id="IPR050053">
    <property type="entry name" value="ATPase_alpha/beta_chains"/>
</dbReference>
<keyword evidence="15" id="KW-0966">Cell projection</keyword>
<evidence type="ECO:0000256" key="1">
    <source>
        <dbReference type="ARBA" id="ARBA00004496"/>
    </source>
</evidence>
<dbReference type="InterPro" id="IPR013380">
    <property type="entry name" value="ATPase_T3SS_SctN"/>
</dbReference>
<keyword evidence="8" id="KW-0843">Virulence</keyword>
<evidence type="ECO:0000256" key="11">
    <source>
        <dbReference type="ARBA" id="ARBA00024382"/>
    </source>
</evidence>
<proteinExistence type="inferred from homology"/>
<evidence type="ECO:0000256" key="3">
    <source>
        <dbReference type="ARBA" id="ARBA00022490"/>
    </source>
</evidence>